<dbReference type="EMBL" id="JABSTQ010011272">
    <property type="protein sequence ID" value="KAG0413348.1"/>
    <property type="molecule type" value="Genomic_DNA"/>
</dbReference>
<accession>A0AC60P1N3</accession>
<sequence>MDEKEIQRKSRHSTRTIGTVNESRPGDQKPAREANPMPVEDSRLTKRDTLAEGPATEARPVEDAKSIVETVSDEVSLSVKQPPGNPQDPSKPTEPQLTETAPLPSPQKGLSIDDKSPMVPPQKNVEKKSAPEMPKVNKATGVQLKAAWQTHKEHEQPGFDLTATFGNGCLQYWALFIAMMAQFALITHNLLPNIIAPSVDHWCKQPQEFFNITAEEWRNISAPLDVNGVWDHCFRYNPPLSVASSNRTLVPCQEWDFDPSSGNSIIREWNLVCDRRWLLKFASVAYFSSALAATPIVGYFSDEVGRRPVICISVTVLLVSGTAICIVNTFAPFVVLRASVAASVNAVRITSFVLLYELCAPKYQIRYCMLALGGSLITGQPSLGALRLVGSNWILAQALLMLPTSLLACAFYVTAESPRWLVSKAKYEDVERALLWAAQMNRKGVKQTKRQWRTIWEALRQVDAAVSARGKSGLSGILSSPILFRRSVILFFCWFVAIVAYYARFKTYKADSIWLLLTSVILKVPSFLLAYWSFTRVGRRRTLCAVLVGFSVIFGFGVLFVELELFPVLVEVMHRVCDVLIDVIITLLFTYNLELFPTEVRSTGLYAAYFFGRLGSLAAPVLLDVARTVTLCAVSVGGVLAALTVLFLPETKSCAIVDTIMDMDEAKHQEKMVRLDHILKSSAQAIAIQPRKHPKRSFTKRCSATVRYPDISTAFCNVTLTPIPPSMLPCNGSPDIKA</sequence>
<reference evidence="1 2" key="1">
    <citation type="journal article" date="2020" name="Cell">
        <title>Large-Scale Comparative Analyses of Tick Genomes Elucidate Their Genetic Diversity and Vector Capacities.</title>
        <authorList>
            <consortium name="Tick Genome and Microbiome Consortium (TIGMIC)"/>
            <person name="Jia N."/>
            <person name="Wang J."/>
            <person name="Shi W."/>
            <person name="Du L."/>
            <person name="Sun Y."/>
            <person name="Zhan W."/>
            <person name="Jiang J.F."/>
            <person name="Wang Q."/>
            <person name="Zhang B."/>
            <person name="Ji P."/>
            <person name="Bell-Sakyi L."/>
            <person name="Cui X.M."/>
            <person name="Yuan T.T."/>
            <person name="Jiang B.G."/>
            <person name="Yang W.F."/>
            <person name="Lam T.T."/>
            <person name="Chang Q.C."/>
            <person name="Ding S.J."/>
            <person name="Wang X.J."/>
            <person name="Zhu J.G."/>
            <person name="Ruan X.D."/>
            <person name="Zhao L."/>
            <person name="Wei J.T."/>
            <person name="Ye R.Z."/>
            <person name="Que T.C."/>
            <person name="Du C.H."/>
            <person name="Zhou Y.H."/>
            <person name="Cheng J.X."/>
            <person name="Dai P.F."/>
            <person name="Guo W.B."/>
            <person name="Han X.H."/>
            <person name="Huang E.J."/>
            <person name="Li L.F."/>
            <person name="Wei W."/>
            <person name="Gao Y.C."/>
            <person name="Liu J.Z."/>
            <person name="Shao H.Z."/>
            <person name="Wang X."/>
            <person name="Wang C.C."/>
            <person name="Yang T.C."/>
            <person name="Huo Q.B."/>
            <person name="Li W."/>
            <person name="Chen H.Y."/>
            <person name="Chen S.E."/>
            <person name="Zhou L.G."/>
            <person name="Ni X.B."/>
            <person name="Tian J.H."/>
            <person name="Sheng Y."/>
            <person name="Liu T."/>
            <person name="Pan Y.S."/>
            <person name="Xia L.Y."/>
            <person name="Li J."/>
            <person name="Zhao F."/>
            <person name="Cao W.C."/>
        </authorList>
    </citation>
    <scope>NUCLEOTIDE SEQUENCE [LARGE SCALE GENOMIC DNA]</scope>
    <source>
        <strain evidence="1">Iper-2018</strain>
    </source>
</reference>
<evidence type="ECO:0000313" key="2">
    <source>
        <dbReference type="Proteomes" id="UP000805193"/>
    </source>
</evidence>
<organism evidence="1 2">
    <name type="scientific">Ixodes persulcatus</name>
    <name type="common">Taiga tick</name>
    <dbReference type="NCBI Taxonomy" id="34615"/>
    <lineage>
        <taxon>Eukaryota</taxon>
        <taxon>Metazoa</taxon>
        <taxon>Ecdysozoa</taxon>
        <taxon>Arthropoda</taxon>
        <taxon>Chelicerata</taxon>
        <taxon>Arachnida</taxon>
        <taxon>Acari</taxon>
        <taxon>Parasitiformes</taxon>
        <taxon>Ixodida</taxon>
        <taxon>Ixodoidea</taxon>
        <taxon>Ixodidae</taxon>
        <taxon>Ixodinae</taxon>
        <taxon>Ixodes</taxon>
    </lineage>
</organism>
<evidence type="ECO:0000313" key="1">
    <source>
        <dbReference type="EMBL" id="KAG0413348.1"/>
    </source>
</evidence>
<name>A0AC60P1N3_IXOPE</name>
<gene>
    <name evidence="1" type="ORF">HPB47_009536</name>
</gene>
<protein>
    <submittedName>
        <fullName evidence="1">Uncharacterized protein</fullName>
    </submittedName>
</protein>
<proteinExistence type="predicted"/>
<comment type="caution">
    <text evidence="1">The sequence shown here is derived from an EMBL/GenBank/DDBJ whole genome shotgun (WGS) entry which is preliminary data.</text>
</comment>
<dbReference type="Proteomes" id="UP000805193">
    <property type="component" value="Unassembled WGS sequence"/>
</dbReference>
<keyword evidence="2" id="KW-1185">Reference proteome</keyword>